<protein>
    <submittedName>
        <fullName evidence="1">Uncharacterized protein</fullName>
    </submittedName>
</protein>
<name>A0A0A8ZE18_ARUDO</name>
<reference evidence="1" key="2">
    <citation type="journal article" date="2015" name="Data Brief">
        <title>Shoot transcriptome of the giant reed, Arundo donax.</title>
        <authorList>
            <person name="Barrero R.A."/>
            <person name="Guerrero F.D."/>
            <person name="Moolhuijzen P."/>
            <person name="Goolsby J.A."/>
            <person name="Tidwell J."/>
            <person name="Bellgard S.E."/>
            <person name="Bellgard M.I."/>
        </authorList>
    </citation>
    <scope>NUCLEOTIDE SEQUENCE</scope>
    <source>
        <tissue evidence="1">Shoot tissue taken approximately 20 cm above the soil surface</tissue>
    </source>
</reference>
<organism evidence="1">
    <name type="scientific">Arundo donax</name>
    <name type="common">Giant reed</name>
    <name type="synonym">Donax arundinaceus</name>
    <dbReference type="NCBI Taxonomy" id="35708"/>
    <lineage>
        <taxon>Eukaryota</taxon>
        <taxon>Viridiplantae</taxon>
        <taxon>Streptophyta</taxon>
        <taxon>Embryophyta</taxon>
        <taxon>Tracheophyta</taxon>
        <taxon>Spermatophyta</taxon>
        <taxon>Magnoliopsida</taxon>
        <taxon>Liliopsida</taxon>
        <taxon>Poales</taxon>
        <taxon>Poaceae</taxon>
        <taxon>PACMAD clade</taxon>
        <taxon>Arundinoideae</taxon>
        <taxon>Arundineae</taxon>
        <taxon>Arundo</taxon>
    </lineage>
</organism>
<reference evidence="1" key="1">
    <citation type="submission" date="2014-09" db="EMBL/GenBank/DDBJ databases">
        <authorList>
            <person name="Magalhaes I.L.F."/>
            <person name="Oliveira U."/>
            <person name="Santos F.R."/>
            <person name="Vidigal T.H.D.A."/>
            <person name="Brescovit A.D."/>
            <person name="Santos A.J."/>
        </authorList>
    </citation>
    <scope>NUCLEOTIDE SEQUENCE</scope>
    <source>
        <tissue evidence="1">Shoot tissue taken approximately 20 cm above the soil surface</tissue>
    </source>
</reference>
<evidence type="ECO:0000313" key="1">
    <source>
        <dbReference type="EMBL" id="JAD37056.1"/>
    </source>
</evidence>
<proteinExistence type="predicted"/>
<accession>A0A0A8ZE18</accession>
<dbReference type="AlphaFoldDB" id="A0A0A8ZE18"/>
<sequence>MKLNQCAAFAICLFKHSIEVGSFLFCSLIDSSISSAY</sequence>
<dbReference type="EMBL" id="GBRH01260839">
    <property type="protein sequence ID" value="JAD37056.1"/>
    <property type="molecule type" value="Transcribed_RNA"/>
</dbReference>